<organism evidence="1 2">
    <name type="scientific">Funneliformis mosseae</name>
    <name type="common">Endomycorrhizal fungus</name>
    <name type="synonym">Glomus mosseae</name>
    <dbReference type="NCBI Taxonomy" id="27381"/>
    <lineage>
        <taxon>Eukaryota</taxon>
        <taxon>Fungi</taxon>
        <taxon>Fungi incertae sedis</taxon>
        <taxon>Mucoromycota</taxon>
        <taxon>Glomeromycotina</taxon>
        <taxon>Glomeromycetes</taxon>
        <taxon>Glomerales</taxon>
        <taxon>Glomeraceae</taxon>
        <taxon>Funneliformis</taxon>
    </lineage>
</organism>
<gene>
    <name evidence="1" type="ORF">FMOSSE_LOCUS14008</name>
</gene>
<evidence type="ECO:0000313" key="2">
    <source>
        <dbReference type="Proteomes" id="UP000789375"/>
    </source>
</evidence>
<accession>A0A9N9HTR1</accession>
<protein>
    <submittedName>
        <fullName evidence="1">3050_t:CDS:1</fullName>
    </submittedName>
</protein>
<keyword evidence="2" id="KW-1185">Reference proteome</keyword>
<comment type="caution">
    <text evidence="1">The sequence shown here is derived from an EMBL/GenBank/DDBJ whole genome shotgun (WGS) entry which is preliminary data.</text>
</comment>
<reference evidence="1" key="1">
    <citation type="submission" date="2021-06" db="EMBL/GenBank/DDBJ databases">
        <authorList>
            <person name="Kallberg Y."/>
            <person name="Tangrot J."/>
            <person name="Rosling A."/>
        </authorList>
    </citation>
    <scope>NUCLEOTIDE SEQUENCE</scope>
    <source>
        <strain evidence="1">87-6 pot B 2015</strain>
    </source>
</reference>
<dbReference type="EMBL" id="CAJVPP010009535">
    <property type="protein sequence ID" value="CAG8705357.1"/>
    <property type="molecule type" value="Genomic_DNA"/>
</dbReference>
<sequence length="83" mass="9611">HDPVYDIHSRGYIDDLIQVLILYELFKNAEDTMSMTKALAKMVLSGEGLDSKYPLLQFDKTRRYNAMSFSKSFEPSLSEEIEE</sequence>
<name>A0A9N9HTR1_FUNMO</name>
<feature type="non-terminal residue" evidence="1">
    <location>
        <position position="1"/>
    </location>
</feature>
<dbReference type="AlphaFoldDB" id="A0A9N9HTR1"/>
<proteinExistence type="predicted"/>
<evidence type="ECO:0000313" key="1">
    <source>
        <dbReference type="EMBL" id="CAG8705357.1"/>
    </source>
</evidence>
<feature type="non-terminal residue" evidence="1">
    <location>
        <position position="83"/>
    </location>
</feature>
<dbReference type="Proteomes" id="UP000789375">
    <property type="component" value="Unassembled WGS sequence"/>
</dbReference>